<proteinExistence type="predicted"/>
<feature type="coiled-coil region" evidence="1">
    <location>
        <begin position="281"/>
        <end position="308"/>
    </location>
</feature>
<feature type="coiled-coil region" evidence="1">
    <location>
        <begin position="165"/>
        <end position="202"/>
    </location>
</feature>
<feature type="region of interest" description="Disordered" evidence="2">
    <location>
        <begin position="117"/>
        <end position="139"/>
    </location>
</feature>
<feature type="region of interest" description="Disordered" evidence="2">
    <location>
        <begin position="734"/>
        <end position="759"/>
    </location>
</feature>
<comment type="caution">
    <text evidence="3">The sequence shown here is derived from an EMBL/GenBank/DDBJ whole genome shotgun (WGS) entry which is preliminary data.</text>
</comment>
<protein>
    <submittedName>
        <fullName evidence="3">Uncharacterized protein</fullName>
    </submittedName>
</protein>
<dbReference type="Proteomes" id="UP001189429">
    <property type="component" value="Unassembled WGS sequence"/>
</dbReference>
<sequence length="1141" mass="121766">MLSWLPVVLVVFVVEDVELVLVGVGVVVKLRLVWQVERDFVDVSLGAGSLRGALAGHPAGARASSPDAGAASGVGLHGARGAVRAGPPSPCRGANALAPATPALLGAAAVGQLCARRRGGRPSGAPRPRGPGRGPTSLGALDAETEKLMHAGMRNLLGAEDNKMAQKLNEALSATEEEKEKLQEALKEVKGLKLSLSAWEARHSSTMNDLLAARTKIIDAKDDMEAMRTKELQAALSAADLERAKLEDFEQLRARDKDLAALAKISTQARAELEAERAARAADAESAAALLAAERAEASERLREAQDDAARQGLAEAAAAADRGAPEATGLGCEAERFEFCTVMAPGIASCASSDDLSLPTSGRGGLRRVQSAPVLPRGPVVMRPAICPALAWADMLELDALLPDDSHTPSGGAGLSAILAGLDDGRAFPDGRSPFEAPVGTLPPSTPATSDRAVNCTRTRLSTKARPFVAAGAAAAETLWQRSAWACGRDSERPSIARQKSDACSAPETRTTVMMRNVPYRWTRQKLLTLLDSKGFATKYDFVYQMGCALCRRSPPGRSISVLSICLGCGIGHEGPARHKISPAGCSSARCPQRGLVAIPVDFETTHSRGFSFVNLTSVSHVKPFVETFGGFCDWQSGACKKKCEVCWSETQTLESNILRYKGSLVMDPSVPDDFKPIVLKDGVRIPFPQSIREYHEFGQKSGTRNELEAAAAQEAANLRALADQKRAKLDAARSDLRASREPAQSERLLRTGGTEGEAKRKCDLGKGYGFGGYSAQGVERVSATASSADGSSLLGAAKHVDFNHLIRVAFWFVSVCQILNTMATTNRGEIGFTSHRVLSRQAGAGQDSSHLLTTLLALANWLSVVTLPKLNGEQWVAILVDYLEDQLGHDMTLSMVITQVSAALWANPHVGRPVARVLPCASVALAGWRVLRSPASWPPLPIECMAAIAVRLAAEGELLMTLFAWVSFETYRRPSEQFLVPLLLQVKRWAGDSGLLLPFFRVEAWVRFQAAPEAVIFGSLRPTLYGASHDRATNSWSAHDVQARGLWKSSTLVMRYEKHSRLALAYCRFAGSPVVPDAFGGQGGLAKAARRRGYVAIAVDLSQGEESDLLQGDVVALLIGWINSGQAVPGVRVLNQGHS</sequence>
<evidence type="ECO:0000313" key="4">
    <source>
        <dbReference type="Proteomes" id="UP001189429"/>
    </source>
</evidence>
<organism evidence="3 4">
    <name type="scientific">Prorocentrum cordatum</name>
    <dbReference type="NCBI Taxonomy" id="2364126"/>
    <lineage>
        <taxon>Eukaryota</taxon>
        <taxon>Sar</taxon>
        <taxon>Alveolata</taxon>
        <taxon>Dinophyceae</taxon>
        <taxon>Prorocentrales</taxon>
        <taxon>Prorocentraceae</taxon>
        <taxon>Prorocentrum</taxon>
    </lineage>
</organism>
<evidence type="ECO:0000256" key="2">
    <source>
        <dbReference type="SAM" id="MobiDB-lite"/>
    </source>
</evidence>
<keyword evidence="1" id="KW-0175">Coiled coil</keyword>
<feature type="compositionally biased region" description="Basic and acidic residues" evidence="2">
    <location>
        <begin position="734"/>
        <end position="751"/>
    </location>
</feature>
<evidence type="ECO:0000256" key="1">
    <source>
        <dbReference type="SAM" id="Coils"/>
    </source>
</evidence>
<dbReference type="EMBL" id="CAUYUJ010009813">
    <property type="protein sequence ID" value="CAK0827740.1"/>
    <property type="molecule type" value="Genomic_DNA"/>
</dbReference>
<evidence type="ECO:0000313" key="3">
    <source>
        <dbReference type="EMBL" id="CAK0827740.1"/>
    </source>
</evidence>
<reference evidence="3" key="1">
    <citation type="submission" date="2023-10" db="EMBL/GenBank/DDBJ databases">
        <authorList>
            <person name="Chen Y."/>
            <person name="Shah S."/>
            <person name="Dougan E. K."/>
            <person name="Thang M."/>
            <person name="Chan C."/>
        </authorList>
    </citation>
    <scope>NUCLEOTIDE SEQUENCE [LARGE SCALE GENOMIC DNA]</scope>
</reference>
<keyword evidence="4" id="KW-1185">Reference proteome</keyword>
<name>A0ABN9S986_9DINO</name>
<accession>A0ABN9S986</accession>
<gene>
    <name evidence="3" type="ORF">PCOR1329_LOCUS27196</name>
</gene>